<evidence type="ECO:0000256" key="4">
    <source>
        <dbReference type="ARBA" id="ARBA00023163"/>
    </source>
</evidence>
<dbReference type="Gene3D" id="1.25.40.790">
    <property type="match status" value="1"/>
</dbReference>
<evidence type="ECO:0000259" key="12">
    <source>
        <dbReference type="Pfam" id="PF16417"/>
    </source>
</evidence>
<dbReference type="InterPro" id="IPR038535">
    <property type="entry name" value="CNOT1_TTP_bind_sf"/>
</dbReference>
<dbReference type="InterPro" id="IPR032191">
    <property type="entry name" value="CNOT1_CAF1_bind"/>
</dbReference>
<evidence type="ECO:0000259" key="9">
    <source>
        <dbReference type="Pfam" id="PF04054"/>
    </source>
</evidence>
<evidence type="ECO:0000256" key="3">
    <source>
        <dbReference type="ARBA" id="ARBA00023015"/>
    </source>
</evidence>
<dbReference type="GO" id="GO:0030015">
    <property type="term" value="C:CCR4-NOT core complex"/>
    <property type="evidence" value="ECO:0007669"/>
    <property type="project" value="InterPro"/>
</dbReference>
<feature type="domain" description="CCR4-NOT transcription complex subunit 1" evidence="10">
    <location>
        <begin position="1181"/>
        <end position="1323"/>
    </location>
</feature>
<evidence type="ECO:0000256" key="7">
    <source>
        <dbReference type="ARBA" id="ARBA00074459"/>
    </source>
</evidence>
<feature type="domain" description="CCR4-NOT transcription complex subunit 1 TTP binding" evidence="12">
    <location>
        <begin position="678"/>
        <end position="836"/>
    </location>
</feature>
<dbReference type="HOGENOM" id="CLU_000286_3_1_1"/>
<reference evidence="16" key="1">
    <citation type="journal article" date="2014" name="Proc. Natl. Acad. Sci. U.S.A.">
        <title>Extensive sampling of basidiomycete genomes demonstrates inadequacy of the white-rot/brown-rot paradigm for wood decay fungi.</title>
        <authorList>
            <person name="Riley R."/>
            <person name="Salamov A.A."/>
            <person name="Brown D.W."/>
            <person name="Nagy L.G."/>
            <person name="Floudas D."/>
            <person name="Held B.W."/>
            <person name="Levasseur A."/>
            <person name="Lombard V."/>
            <person name="Morin E."/>
            <person name="Otillar R."/>
            <person name="Lindquist E.A."/>
            <person name="Sun H."/>
            <person name="LaButti K.M."/>
            <person name="Schmutz J."/>
            <person name="Jabbour D."/>
            <person name="Luo H."/>
            <person name="Baker S.E."/>
            <person name="Pisabarro A.G."/>
            <person name="Walton J.D."/>
            <person name="Blanchette R.A."/>
            <person name="Henrissat B."/>
            <person name="Martin F."/>
            <person name="Cullen D."/>
            <person name="Hibbett D.S."/>
            <person name="Grigoriev I.V."/>
        </authorList>
    </citation>
    <scope>NUCLEOTIDE SEQUENCE [LARGE SCALE GENOMIC DNA]</scope>
    <source>
        <strain evidence="16">FD-172 SS1</strain>
    </source>
</reference>
<dbReference type="InterPro" id="IPR040398">
    <property type="entry name" value="Not1"/>
</dbReference>
<dbReference type="GO" id="GO:0000932">
    <property type="term" value="C:P-body"/>
    <property type="evidence" value="ECO:0007669"/>
    <property type="project" value="TreeGrafter"/>
</dbReference>
<dbReference type="InterPro" id="IPR016024">
    <property type="entry name" value="ARM-type_fold"/>
</dbReference>
<evidence type="ECO:0000313" key="16">
    <source>
        <dbReference type="Proteomes" id="UP000027195"/>
    </source>
</evidence>
<feature type="domain" description="CCR4-NOT transcription complex subunit 1-like NOT1 connector" evidence="14">
    <location>
        <begin position="1430"/>
        <end position="1613"/>
    </location>
</feature>
<evidence type="ECO:0000256" key="6">
    <source>
        <dbReference type="ARBA" id="ARBA00059181"/>
    </source>
</evidence>
<sequence>MNADHLPPPSHAPRDARDSANPANNSLLTIVKAQIVFLLSTLTEENFDRNQVEIRSLSEQHGIETYLHFIRRLIVASQTRLSTNAPPQAFDASSTLTFRLLVQETQRLARDPFLADRFRDAVDRGEGDIFRHFDLVRFSDRIGLRPLEKLVLASSIVSATLTRKELATQAVTIIRVDFENAVLSLCQHPSFDHADLSPAQVAKLLSHLLSDPPPDSPVLDASQRLALIVAAQAKYGMDIMAPVLQQIFPTLSLSPGTSLVQTLIQLGPDITNDPETIRALLLRFGISDASPPHERQVGEIISTLARYAAEGTSLCDVSSLMRAFSSFSTPIHWPTVVCSFDRPDHQAVDTATLKLLIAVLLNPIRESDTPAVDGFWQPWKNPLYQLRLLDALLSLPNDTFNFVSLPGRRIVTVEDVATASPTIKALAANVQGHTWNSLDLIQVLVSLAELESPEVKHYVREMLDKAVKISAELVHMGLLQIAKPWNALHAEYAAKLLAMFLAGHPNHQLVFMRIWQIDPTYLTSAFRGFYDESPLNITRILDIAQDLKILDSLLEVRPFGFALDVAALASRREYLNLDKWLADNVNAHGEAFTRAVMDFLELKISSELQRQDPQVEQRTMSLNPQTVAIFIRVLRSSNLAPADNEYFTEIRNQCCQLHPRLMNLSPGSDAEPGLTVVTFSAEIEAEVESIYKQMYEEHIAVDHIIALLQQYKVSNNPRDKEIFACTLHSLFDEYKFFQQYYPARELAMTAYLFGSLIQYQLIDYIPLGIAIRYVLDAIRNPPDTNLFKFGVQALSRFESRLPEWPQLCRALLQLSHLEDARPDLADIARRALTRSEEVNFQAETDRTVAPDRLLEGPSVQPISFTAIQPDVLPDAEEITVPEEETSDKILFIVNNIAPNNFDSKVEEMKKRFQDDYSRWFANYLVDQRVSSEPNNHQLYLRLLDALESKPLFKYVLHETFVKSAQLLNAEKTLQSSSERTMLKNLGAWLGSLTLARNRPIKHRNLSFKDLLLEGFDNNRLIVAIPFVCVVLEQCAKSKVFLPPNPWLMAVISLLAELYHFAELKLNPKFQIEVLCKGLGIDLDEVEATTVLRNRPLTEPIAGLPLPEFVADMDQLPITGFDSNMQAPSDPQAQQQQIIQLPRTSPNQTPQSMGLQIETLLSSIPTLVTVSQQLAPLSSNATFKRAIQVAIEQAVREIILPVVERSVTIAGISTRELVSKDFALESNEDKMQKAAHLMAQNLAGSLALVTCKEPLRSNMMTHLRHLLNEHGFTDQMVPEQVIMLIVADNIDMACNIIEKAAMDRAVAEVDEGFAAAYNSRRRHREQRPGQPFWDTNSSPSGFAASLPDVLRVKPVGLQLQQSRVYEDFDTKRFLQSQPGSAVAYGRAEIMQHGNYHGSTPAPEEQDSGMGMGSNTLSLDQCLERFSQLISELDRLIAQTPAQADTSLPLNPAIRHLNRQIILIAAQAGEEAALVFSQKIVQLLYKTPLPLAREVYVVLLDNLCQSSAKVAKEVVGWFIFAEDERKFNVPVTVVLLHGGVIPFAEFDHQMAKVIIRDYRPNVVDFSANLIRECLFGETPCASRNQFAFMLEALHLATQSGKGTEAVVHLMNELRPPQGPSRPSTVPPSAQIDKALAGVYEQLSYFFAEWVRLFQRSPSAEKSFVGWVTQLTAQGILKGEEISSFFFRVCTETSMELYNKHIASGDVANAYQPIDALSRLIGLMIKYNGDAAATKIHYLTKILSIVVLVLAHAHEEHGADFDQKPFFRLFSSLFSDLHSIESSLLGTYFQLLLALCDTFGTLQPTYFPGFAFSWMSLVSHRLFMPKLLLSENREGWPAFHRLLICLLKFLAPFLRKVDMRNSSRNLFRGALRLLLVLLHDFPEFLSEYYFTICDVIPSRCIQLRNVVLSAFPSSLRLPDPHLRDINLDTLPEMGPIPPILSDFTTGLSGGDLRGALDQYLLNRGSPSFLASIKDALLSTRPSTDPSAEKYNLTLINALVMYVGVSSVAQAKARSGSSLFVSTDAGPTLLLRLSSDLDAEGQHHLLSAMVIHLRYPNAHTHWFSSLLLFLFLEVRADRFQEIATKVLLERFIVHRPHPWGALVTFIELLRNPKYDFWNKEFVRVAPEITMLLDSVSRSLV</sequence>
<dbReference type="EMBL" id="KL198045">
    <property type="protein sequence ID" value="KDQ13139.1"/>
    <property type="molecule type" value="Genomic_DNA"/>
</dbReference>
<accession>A0A067MC40</accession>
<dbReference type="FunCoup" id="A0A067MC40">
    <property type="interactions" value="699"/>
</dbReference>
<dbReference type="Pfam" id="PF16417">
    <property type="entry name" value="CNOT1_TTP_bind"/>
    <property type="match status" value="1"/>
</dbReference>
<feature type="domain" description="CCR4-Not complex component Not1 C-terminal" evidence="9">
    <location>
        <begin position="1772"/>
        <end position="2131"/>
    </location>
</feature>
<dbReference type="GO" id="GO:0000289">
    <property type="term" value="P:nuclear-transcribed mRNA poly(A) tail shortening"/>
    <property type="evidence" value="ECO:0007669"/>
    <property type="project" value="UniProtKB-ARBA"/>
</dbReference>
<comment type="subcellular location">
    <subcellularLocation>
        <location evidence="1">Nucleus</location>
    </subcellularLocation>
</comment>
<evidence type="ECO:0000313" key="15">
    <source>
        <dbReference type="EMBL" id="KDQ13139.1"/>
    </source>
</evidence>
<dbReference type="Pfam" id="PF25097">
    <property type="entry name" value="ARM_Cnot1"/>
    <property type="match status" value="1"/>
</dbReference>
<evidence type="ECO:0000259" key="11">
    <source>
        <dbReference type="Pfam" id="PF16415"/>
    </source>
</evidence>
<dbReference type="InterPro" id="IPR032193">
    <property type="entry name" value="CNOT1_TTP_bind"/>
</dbReference>
<dbReference type="InterPro" id="IPR055454">
    <property type="entry name" value="CNOT1-like_NOT1_connector"/>
</dbReference>
<keyword evidence="4" id="KW-0804">Transcription</keyword>
<dbReference type="PANTHER" id="PTHR13162">
    <property type="entry name" value="CCR4-NOT TRANSCRIPTION COMPLEX"/>
    <property type="match status" value="1"/>
</dbReference>
<dbReference type="CDD" id="cd20710">
    <property type="entry name" value="NOT1_connector"/>
    <property type="match status" value="1"/>
</dbReference>
<dbReference type="Pfam" id="PF16415">
    <property type="entry name" value="CNOT1_CAF1_bind"/>
    <property type="match status" value="1"/>
</dbReference>
<dbReference type="Pfam" id="PF16418">
    <property type="entry name" value="CNOT1_HEAT"/>
    <property type="match status" value="1"/>
</dbReference>
<organism evidence="15 16">
    <name type="scientific">Botryobasidium botryosum (strain FD-172 SS1)</name>
    <dbReference type="NCBI Taxonomy" id="930990"/>
    <lineage>
        <taxon>Eukaryota</taxon>
        <taxon>Fungi</taxon>
        <taxon>Dikarya</taxon>
        <taxon>Basidiomycota</taxon>
        <taxon>Agaricomycotina</taxon>
        <taxon>Agaricomycetes</taxon>
        <taxon>Cantharellales</taxon>
        <taxon>Botryobasidiaceae</taxon>
        <taxon>Botryobasidium</taxon>
    </lineage>
</organism>
<dbReference type="STRING" id="930990.A0A067MC40"/>
<feature type="compositionally biased region" description="Pro residues" evidence="8">
    <location>
        <begin position="1"/>
        <end position="11"/>
    </location>
</feature>
<dbReference type="PANTHER" id="PTHR13162:SF8">
    <property type="entry name" value="CCR4-NOT TRANSCRIPTION COMPLEX SUBUNIT 1"/>
    <property type="match status" value="1"/>
</dbReference>
<gene>
    <name evidence="15" type="ORF">BOTBODRAFT_188668</name>
</gene>
<protein>
    <recommendedName>
        <fullName evidence="7">General negative regulator of transcription subunit 1</fullName>
    </recommendedName>
</protein>
<evidence type="ECO:0000256" key="5">
    <source>
        <dbReference type="ARBA" id="ARBA00023242"/>
    </source>
</evidence>
<dbReference type="Gene3D" id="1.25.40.180">
    <property type="match status" value="1"/>
</dbReference>
<keyword evidence="3" id="KW-0805">Transcription regulation</keyword>
<dbReference type="InParanoid" id="A0A067MC40"/>
<dbReference type="SUPFAM" id="SSF48371">
    <property type="entry name" value="ARM repeat"/>
    <property type="match status" value="1"/>
</dbReference>
<feature type="domain" description="CCR4-NOT transcription complex subunit 1 HEAT repeat" evidence="13">
    <location>
        <begin position="493"/>
        <end position="635"/>
    </location>
</feature>
<dbReference type="InterPro" id="IPR032194">
    <property type="entry name" value="CNOT1_HEAT"/>
</dbReference>
<dbReference type="GO" id="GO:0005634">
    <property type="term" value="C:nucleus"/>
    <property type="evidence" value="ECO:0007669"/>
    <property type="project" value="UniProtKB-SubCell"/>
</dbReference>
<dbReference type="Proteomes" id="UP000027195">
    <property type="component" value="Unassembled WGS sequence"/>
</dbReference>
<proteinExistence type="predicted"/>
<dbReference type="FunFam" id="1.25.40.180:FF:000012">
    <property type="entry name" value="Ccr4-Not transcription complex subunit"/>
    <property type="match status" value="1"/>
</dbReference>
<dbReference type="OrthoDB" id="1933107at2759"/>
<dbReference type="GO" id="GO:0060090">
    <property type="term" value="F:molecular adaptor activity"/>
    <property type="evidence" value="ECO:0007669"/>
    <property type="project" value="TreeGrafter"/>
</dbReference>
<dbReference type="InterPro" id="IPR024557">
    <property type="entry name" value="CNOT1_dom_4"/>
</dbReference>
<dbReference type="Gene3D" id="1.25.40.840">
    <property type="entry name" value="CCR4-NOT transcription complex subunit 1 TTP binding domain"/>
    <property type="match status" value="1"/>
</dbReference>
<evidence type="ECO:0000256" key="1">
    <source>
        <dbReference type="ARBA" id="ARBA00004123"/>
    </source>
</evidence>
<dbReference type="GO" id="GO:0017148">
    <property type="term" value="P:negative regulation of translation"/>
    <property type="evidence" value="ECO:0007669"/>
    <property type="project" value="InterPro"/>
</dbReference>
<dbReference type="Gene3D" id="1.25.40.800">
    <property type="match status" value="1"/>
</dbReference>
<keyword evidence="5" id="KW-0539">Nucleus</keyword>
<name>A0A067MC40_BOTB1</name>
<feature type="region of interest" description="Disordered" evidence="8">
    <location>
        <begin position="1"/>
        <end position="21"/>
    </location>
</feature>
<keyword evidence="2" id="KW-0678">Repressor</keyword>
<comment type="function">
    <text evidence="6">Acts as a component of the CCR4-NOT core complex, which in the nucleus seems to be a general transcription factor, and in the cytoplasm the major mRNA deadenylase involved in mRNA turnover. The NOT protein subcomplex negatively regulates the basal and activated transcription of many genes. Preferentially affects TC-type TATA element-dependent transcription. Could directly or indirectly inhibit component(s) of the general transcription machinery.</text>
</comment>
<dbReference type="InterPro" id="IPR007196">
    <property type="entry name" value="CCR4-Not_Not1_C"/>
</dbReference>
<dbReference type="Pfam" id="PF12842">
    <property type="entry name" value="DUF3819"/>
    <property type="match status" value="1"/>
</dbReference>
<keyword evidence="16" id="KW-1185">Reference proteome</keyword>
<evidence type="ECO:0000256" key="2">
    <source>
        <dbReference type="ARBA" id="ARBA00022491"/>
    </source>
</evidence>
<dbReference type="Pfam" id="PF04054">
    <property type="entry name" value="Not1"/>
    <property type="match status" value="1"/>
</dbReference>
<evidence type="ECO:0000259" key="14">
    <source>
        <dbReference type="Pfam" id="PF25097"/>
    </source>
</evidence>
<feature type="domain" description="CCR4-NOT transcription complex subunit 1 CAF1-binding" evidence="11">
    <location>
        <begin position="878"/>
        <end position="1096"/>
    </location>
</feature>
<evidence type="ECO:0000256" key="8">
    <source>
        <dbReference type="SAM" id="MobiDB-lite"/>
    </source>
</evidence>
<evidence type="ECO:0000259" key="10">
    <source>
        <dbReference type="Pfam" id="PF12842"/>
    </source>
</evidence>
<evidence type="ECO:0000259" key="13">
    <source>
        <dbReference type="Pfam" id="PF16418"/>
    </source>
</evidence>